<dbReference type="SMART" id="SM00369">
    <property type="entry name" value="LRR_TYP"/>
    <property type="match status" value="5"/>
</dbReference>
<evidence type="ECO:0000256" key="3">
    <source>
        <dbReference type="PROSITE-ProRule" id="PRU00023"/>
    </source>
</evidence>
<dbReference type="InterPro" id="IPR050216">
    <property type="entry name" value="LRR_domain-containing"/>
</dbReference>
<dbReference type="GO" id="GO:0005737">
    <property type="term" value="C:cytoplasm"/>
    <property type="evidence" value="ECO:0007669"/>
    <property type="project" value="TreeGrafter"/>
</dbReference>
<dbReference type="InterPro" id="IPR032675">
    <property type="entry name" value="LRR_dom_sf"/>
</dbReference>
<sequence length="502" mass="56673">MGKGRQKSKQTSGQKRDAFWESLMTEKQKLVRDGLTNTGIEAQTRNEQGLTSIMVAAANGKAKSLETLLDWYKRRRLLRQRGWINLTDDEGHTALHLAAARGHLGCIETLIDFEAKTEWKDMNGKTPRDLAVQNKKTEAVKLIDEMLREPSDDDIDEATGEAYNDGLTSTQRNRLKKKQMQALERRGMKDDDDDGEKEDEEDEDDGEPGPKPIWPEVEKVVESIQNLRELKEISIVREEVDDSVADSNGVDPALWYLRGINRLEMRLAPDVLTSINGPDLKRLRNLSTLILNHNSLSSLPGEIGLLNELRFLELSHNKLSSLPESMSNLSKLELLNLDNNMFEHLGTLEGMTSLSTLRAANNEIVEIELAFEGLVRLATLSISHNKIAEIPSGVGVLQNLLEFEAESNLIEEIPYEFCSLKRVKVFKLADNPIKDPKLVKLLKKNGALKDIWKYIEKAQSKKSDKQKDNSPSKKEPETASENVTPTHEYDSDDSFDITMEEL</sequence>
<gene>
    <name evidence="5" type="ORF">ASTO00021_LOCUS7436</name>
</gene>
<organism evidence="5">
    <name type="scientific">Aplanochytrium stocchinoi</name>
    <dbReference type="NCBI Taxonomy" id="215587"/>
    <lineage>
        <taxon>Eukaryota</taxon>
        <taxon>Sar</taxon>
        <taxon>Stramenopiles</taxon>
        <taxon>Bigyra</taxon>
        <taxon>Labyrinthulomycetes</taxon>
        <taxon>Thraustochytrida</taxon>
        <taxon>Thraustochytriidae</taxon>
        <taxon>Aplanochytrium</taxon>
    </lineage>
</organism>
<dbReference type="PANTHER" id="PTHR48051">
    <property type="match status" value="1"/>
</dbReference>
<dbReference type="InterPro" id="IPR002110">
    <property type="entry name" value="Ankyrin_rpt"/>
</dbReference>
<dbReference type="InterPro" id="IPR036770">
    <property type="entry name" value="Ankyrin_rpt-contain_sf"/>
</dbReference>
<dbReference type="Gene3D" id="1.25.40.20">
    <property type="entry name" value="Ankyrin repeat-containing domain"/>
    <property type="match status" value="1"/>
</dbReference>
<dbReference type="SUPFAM" id="SSF52058">
    <property type="entry name" value="L domain-like"/>
    <property type="match status" value="1"/>
</dbReference>
<dbReference type="PROSITE" id="PS51450">
    <property type="entry name" value="LRR"/>
    <property type="match status" value="3"/>
</dbReference>
<dbReference type="Pfam" id="PF12796">
    <property type="entry name" value="Ank_2"/>
    <property type="match status" value="1"/>
</dbReference>
<feature type="region of interest" description="Disordered" evidence="4">
    <location>
        <begin position="147"/>
        <end position="215"/>
    </location>
</feature>
<dbReference type="Gene3D" id="3.80.10.10">
    <property type="entry name" value="Ribonuclease Inhibitor"/>
    <property type="match status" value="1"/>
</dbReference>
<feature type="compositionally biased region" description="Acidic residues" evidence="4">
    <location>
        <begin position="490"/>
        <end position="502"/>
    </location>
</feature>
<keyword evidence="3" id="KW-0040">ANK repeat</keyword>
<dbReference type="PROSITE" id="PS50297">
    <property type="entry name" value="ANK_REP_REGION"/>
    <property type="match status" value="1"/>
</dbReference>
<feature type="region of interest" description="Disordered" evidence="4">
    <location>
        <begin position="458"/>
        <end position="502"/>
    </location>
</feature>
<evidence type="ECO:0000256" key="4">
    <source>
        <dbReference type="SAM" id="MobiDB-lite"/>
    </source>
</evidence>
<evidence type="ECO:0000256" key="2">
    <source>
        <dbReference type="ARBA" id="ARBA00022737"/>
    </source>
</evidence>
<dbReference type="PROSITE" id="PS50088">
    <property type="entry name" value="ANK_REPEAT"/>
    <property type="match status" value="1"/>
</dbReference>
<feature type="compositionally biased region" description="Basic and acidic residues" evidence="4">
    <location>
        <begin position="458"/>
        <end position="477"/>
    </location>
</feature>
<dbReference type="InterPro" id="IPR003591">
    <property type="entry name" value="Leu-rich_rpt_typical-subtyp"/>
</dbReference>
<dbReference type="PANTHER" id="PTHR48051:SF1">
    <property type="entry name" value="RAS SUPPRESSOR PROTEIN 1"/>
    <property type="match status" value="1"/>
</dbReference>
<evidence type="ECO:0000256" key="1">
    <source>
        <dbReference type="ARBA" id="ARBA00022614"/>
    </source>
</evidence>
<keyword evidence="2" id="KW-0677">Repeat</keyword>
<dbReference type="AlphaFoldDB" id="A0A7S3LPC5"/>
<feature type="repeat" description="ANK" evidence="3">
    <location>
        <begin position="90"/>
        <end position="122"/>
    </location>
</feature>
<protein>
    <submittedName>
        <fullName evidence="5">Uncharacterized protein</fullName>
    </submittedName>
</protein>
<reference evidence="5" key="1">
    <citation type="submission" date="2021-01" db="EMBL/GenBank/DDBJ databases">
        <authorList>
            <person name="Corre E."/>
            <person name="Pelletier E."/>
            <person name="Niang G."/>
            <person name="Scheremetjew M."/>
            <person name="Finn R."/>
            <person name="Kale V."/>
            <person name="Holt S."/>
            <person name="Cochrane G."/>
            <person name="Meng A."/>
            <person name="Brown T."/>
            <person name="Cohen L."/>
        </authorList>
    </citation>
    <scope>NUCLEOTIDE SEQUENCE</scope>
    <source>
        <strain evidence="5">GSBS06</strain>
    </source>
</reference>
<dbReference type="Pfam" id="PF00560">
    <property type="entry name" value="LRR_1"/>
    <property type="match status" value="1"/>
</dbReference>
<dbReference type="InterPro" id="IPR001611">
    <property type="entry name" value="Leu-rich_rpt"/>
</dbReference>
<proteinExistence type="predicted"/>
<name>A0A7S3LPC5_9STRA</name>
<dbReference type="SUPFAM" id="SSF48403">
    <property type="entry name" value="Ankyrin repeat"/>
    <property type="match status" value="1"/>
</dbReference>
<dbReference type="EMBL" id="HBIN01009980">
    <property type="protein sequence ID" value="CAE0437195.1"/>
    <property type="molecule type" value="Transcribed_RNA"/>
</dbReference>
<dbReference type="SMART" id="SM00248">
    <property type="entry name" value="ANK"/>
    <property type="match status" value="3"/>
</dbReference>
<accession>A0A7S3LPC5</accession>
<feature type="compositionally biased region" description="Acidic residues" evidence="4">
    <location>
        <begin position="190"/>
        <end position="207"/>
    </location>
</feature>
<evidence type="ECO:0000313" key="5">
    <source>
        <dbReference type="EMBL" id="CAE0437195.1"/>
    </source>
</evidence>
<keyword evidence="1" id="KW-0433">Leucine-rich repeat</keyword>